<reference evidence="10 11" key="1">
    <citation type="submission" date="2016-03" db="EMBL/GenBank/DDBJ databases">
        <authorList>
            <person name="Devillers H."/>
        </authorList>
    </citation>
    <scope>NUCLEOTIDE SEQUENCE [LARGE SCALE GENOMIC DNA]</scope>
    <source>
        <strain evidence="10">CBS 11717</strain>
    </source>
</reference>
<dbReference type="STRING" id="1230905.A0A1G4KAK0"/>
<dbReference type="GO" id="GO:0005524">
    <property type="term" value="F:ATP binding"/>
    <property type="evidence" value="ECO:0007669"/>
    <property type="project" value="UniProtKB-KW"/>
</dbReference>
<organism evidence="10 11">
    <name type="scientific">Lachancea mirantina</name>
    <dbReference type="NCBI Taxonomy" id="1230905"/>
    <lineage>
        <taxon>Eukaryota</taxon>
        <taxon>Fungi</taxon>
        <taxon>Dikarya</taxon>
        <taxon>Ascomycota</taxon>
        <taxon>Saccharomycotina</taxon>
        <taxon>Saccharomycetes</taxon>
        <taxon>Saccharomycetales</taxon>
        <taxon>Saccharomycetaceae</taxon>
        <taxon>Lachancea</taxon>
    </lineage>
</organism>
<comment type="similarity">
    <text evidence="2">Belongs to the SELO family.</text>
</comment>
<keyword evidence="7" id="KW-0067">ATP-binding</keyword>
<evidence type="ECO:0000256" key="7">
    <source>
        <dbReference type="ARBA" id="ARBA00022840"/>
    </source>
</evidence>
<dbReference type="PANTHER" id="PTHR32057">
    <property type="entry name" value="PROTEIN ADENYLYLTRANSFERASE SELO, MITOCHONDRIAL"/>
    <property type="match status" value="1"/>
</dbReference>
<keyword evidence="3" id="KW-0808">Transferase</keyword>
<evidence type="ECO:0000256" key="8">
    <source>
        <dbReference type="ARBA" id="ARBA00022842"/>
    </source>
</evidence>
<evidence type="ECO:0000256" key="1">
    <source>
        <dbReference type="ARBA" id="ARBA00001946"/>
    </source>
</evidence>
<evidence type="ECO:0000256" key="3">
    <source>
        <dbReference type="ARBA" id="ARBA00022679"/>
    </source>
</evidence>
<dbReference type="GO" id="GO:0070733">
    <property type="term" value="F:AMPylase activity"/>
    <property type="evidence" value="ECO:0007669"/>
    <property type="project" value="TreeGrafter"/>
</dbReference>
<keyword evidence="6" id="KW-0547">Nucleotide-binding</keyword>
<keyword evidence="5" id="KW-0479">Metal-binding</keyword>
<sequence length="664" mass="75494">MPEARTILNVLKERSGTLFTHRLTADQFVPDVSRAVEIYERNITEERQRVFHTPRLVSKGAHFAYCIPERREHYRPLLTSQKALVDLQLNMDDELLSLINGTKVYSDKDKNIFPYSMAYAGFQFGQFAGQLGDGRVANLFEIDDAKGRPQTLQIKGSGITPFSRFADGKAVVRSSIREFIISESLHHIGIPSTRALQLTALPGTKAQRETSELCAVYCRFAPSWIRLGNFDLCRWRGDHDGLVKLTDFCIDTVFEQGKDFPEAIDLNVYKKDYFKNEDIGSETIELGPIEGTTKYELFFRHVVNLNAEAVACWQAYGFLNGVLNTDNTSIMGLAMDFGPFSFLDKFEPRYTPNHDDIQLRYSFANQPSAIWWNLTKFAQAMATLIGAGPKHIDKFTNQGELDEVDLSLGEELTERANRVIAHASHEFKFRFMVRYASLMAHRIGINLNLSNDLSNKDGCEQIAVKVSEFNSSILEPLLDILHVSQVDYNNFFVKLQGYNGPFLASGESQFEGVDPGFLKVFFSEAQEKKLVDHYHGVPVNDSGETRILIEKVHDLRKWIDHYLAFASNDPDERFSLASNVNPIFTPRNYIFDQVIEDLTSKQGENLGDAEKPLDLSLLNKLYLMSVNPYNPNKWDDSLRPEVVKGWITHGEETEKFMRQCSCSS</sequence>
<comment type="cofactor">
    <cofactor evidence="1">
        <name>Mg(2+)</name>
        <dbReference type="ChEBI" id="CHEBI:18420"/>
    </cofactor>
</comment>
<dbReference type="GO" id="GO:0046872">
    <property type="term" value="F:metal ion binding"/>
    <property type="evidence" value="ECO:0007669"/>
    <property type="project" value="UniProtKB-KW"/>
</dbReference>
<evidence type="ECO:0000256" key="2">
    <source>
        <dbReference type="ARBA" id="ARBA00009747"/>
    </source>
</evidence>
<proteinExistence type="inferred from homology"/>
<keyword evidence="11" id="KW-1185">Reference proteome</keyword>
<dbReference type="GO" id="GO:0005739">
    <property type="term" value="C:mitochondrion"/>
    <property type="evidence" value="ECO:0007669"/>
    <property type="project" value="TreeGrafter"/>
</dbReference>
<dbReference type="InterPro" id="IPR003846">
    <property type="entry name" value="SelO"/>
</dbReference>
<dbReference type="OrthoDB" id="10254721at2759"/>
<dbReference type="EMBL" id="LT598469">
    <property type="protein sequence ID" value="SCV01155.1"/>
    <property type="molecule type" value="Genomic_DNA"/>
</dbReference>
<accession>A0A1G4KAK0</accession>
<evidence type="ECO:0000256" key="9">
    <source>
        <dbReference type="ARBA" id="ARBA00031547"/>
    </source>
</evidence>
<evidence type="ECO:0000313" key="10">
    <source>
        <dbReference type="EMBL" id="SCV01155.1"/>
    </source>
</evidence>
<dbReference type="Pfam" id="PF02696">
    <property type="entry name" value="SelO"/>
    <property type="match status" value="1"/>
</dbReference>
<evidence type="ECO:0000313" key="11">
    <source>
        <dbReference type="Proteomes" id="UP000191024"/>
    </source>
</evidence>
<evidence type="ECO:0000256" key="5">
    <source>
        <dbReference type="ARBA" id="ARBA00022723"/>
    </source>
</evidence>
<evidence type="ECO:0000256" key="6">
    <source>
        <dbReference type="ARBA" id="ARBA00022741"/>
    </source>
</evidence>
<protein>
    <recommendedName>
        <fullName evidence="9">Selenoprotein O</fullName>
    </recommendedName>
</protein>
<dbReference type="AlphaFoldDB" id="A0A1G4KAK0"/>
<keyword evidence="4" id="KW-0548">Nucleotidyltransferase</keyword>
<evidence type="ECO:0000256" key="4">
    <source>
        <dbReference type="ARBA" id="ARBA00022695"/>
    </source>
</evidence>
<dbReference type="Proteomes" id="UP000191024">
    <property type="component" value="Chromosome G"/>
</dbReference>
<name>A0A1G4KAK0_9SACH</name>
<keyword evidence="8" id="KW-0460">Magnesium</keyword>
<gene>
    <name evidence="10" type="ORF">LAMI_0G09692G</name>
</gene>
<dbReference type="PANTHER" id="PTHR32057:SF14">
    <property type="entry name" value="PROTEIN ADENYLYLTRANSFERASE SELO, MITOCHONDRIAL"/>
    <property type="match status" value="1"/>
</dbReference>